<gene>
    <name evidence="1" type="ORF">QFC24_004677</name>
</gene>
<protein>
    <submittedName>
        <fullName evidence="1">Uncharacterized protein</fullName>
    </submittedName>
</protein>
<comment type="caution">
    <text evidence="1">The sequence shown here is derived from an EMBL/GenBank/DDBJ whole genome shotgun (WGS) entry which is preliminary data.</text>
</comment>
<keyword evidence="2" id="KW-1185">Reference proteome</keyword>
<accession>A0ACC2XCL4</accession>
<reference evidence="1" key="1">
    <citation type="submission" date="2023-04" db="EMBL/GenBank/DDBJ databases">
        <title>Draft Genome sequencing of Naganishia species isolated from polar environments using Oxford Nanopore Technology.</title>
        <authorList>
            <person name="Leo P."/>
            <person name="Venkateswaran K."/>
        </authorList>
    </citation>
    <scope>NUCLEOTIDE SEQUENCE</scope>
    <source>
        <strain evidence="1">DBVPG 5303</strain>
    </source>
</reference>
<sequence>MSAKMMYGSESSAKPVLDMGDNAAENSFCRFFENMPTDYFSAHGQDALMIATQVYKTTNVIKYLGAGGASKIVPSTSNVNGITAKGLPSLTLSMALAKGFLREALTSRQMRVEIWESSGGMRNASKWQLGKEASPGNLQQMEDLLFSNIDNLSAPLVMAVKLVLSNLGTTRTIGVAFADASARKLGVSEFLDDEMFSNLESLVIQLGIKECIIAETQETRSNREGPGKGKKAEPIDIDGDGDQSVTAKPVKGKAKDEHDLLKLIGVIERCGVVITEVQGAKFNASSVEQDMKKLLHSSSNPLAMPEFELKVALSSLAAIISYLDLADAVAHYGQWRLLHHDLSQYMKLDASALKALNLMPNPLELGGNKNMSLYGLLNHCRTAQGQRLLAMWLKQPMVNLHEIDTEKRQNMVETFVDDHNTRRSLQVCPANILVGEDPLSRISQSDCLKPMPDFNRITKRFNKGIASLEDVVRVYQAISKLPQMVQLLENAQPDNPQHIELLERTFIAPLREHNTNLEQYSNMVEETIDLDELAHHNFVLQAAFDPALEDIKTRLIGVMDGLDEEHDNVASATGIDKEKKLHLEKHHEVAKIKGKGYIDLATQKSGTIFTTRKLKSLSEEHTELTQLYDKTQRGLVKEVVAIAASYTPILEALDSLVASLDVIVSFAHVSDSAPIAYVKPKVNEKGTGDLIVKQARHPCLEVQDDINFIANDHTMLKDSGEFQILTGPNMGGKSTYIRQVGVIALMAQVGCFVPAEEATLPIFDCILARVGAGDSQLKGVSTFMAEMLETAAILKTATKDSLVIIDELGRGTSTYDGFGLAWAISEHIATNIHCFCLFATHFHELTTLSQSLPHVKNYHVVAHVTQRDDATKDRDITLLYKVEEGVCDQSFGIHVAELANFPESVVRLAKRKAEELEDFGDGTETGDVFAKISKEETDEGTKIVQDFFLSWKTLEEEHESTAMDQDMDPLEAKQKVLQQVVEQFKDKLETNPWVRTLLENF</sequence>
<dbReference type="EMBL" id="JASBWV010000017">
    <property type="protein sequence ID" value="KAJ9121340.1"/>
    <property type="molecule type" value="Genomic_DNA"/>
</dbReference>
<dbReference type="Proteomes" id="UP001234202">
    <property type="component" value="Unassembled WGS sequence"/>
</dbReference>
<proteinExistence type="predicted"/>
<evidence type="ECO:0000313" key="1">
    <source>
        <dbReference type="EMBL" id="KAJ9121340.1"/>
    </source>
</evidence>
<evidence type="ECO:0000313" key="2">
    <source>
        <dbReference type="Proteomes" id="UP001234202"/>
    </source>
</evidence>
<organism evidence="1 2">
    <name type="scientific">Naganishia onofrii</name>
    <dbReference type="NCBI Taxonomy" id="1851511"/>
    <lineage>
        <taxon>Eukaryota</taxon>
        <taxon>Fungi</taxon>
        <taxon>Dikarya</taxon>
        <taxon>Basidiomycota</taxon>
        <taxon>Agaricomycotina</taxon>
        <taxon>Tremellomycetes</taxon>
        <taxon>Filobasidiales</taxon>
        <taxon>Filobasidiaceae</taxon>
        <taxon>Naganishia</taxon>
    </lineage>
</organism>
<name>A0ACC2XCL4_9TREE</name>